<name>A0A941FM92_9BACI</name>
<evidence type="ECO:0000256" key="1">
    <source>
        <dbReference type="SAM" id="Phobius"/>
    </source>
</evidence>
<evidence type="ECO:0000313" key="2">
    <source>
        <dbReference type="EMBL" id="MBR8646091.1"/>
    </source>
</evidence>
<accession>A0A941FM92</accession>
<dbReference type="EMBL" id="JAGTPW010000067">
    <property type="protein sequence ID" value="MBR8646091.1"/>
    <property type="molecule type" value="Genomic_DNA"/>
</dbReference>
<organism evidence="2 3">
    <name type="scientific">Peribacillus frigoritolerans</name>
    <dbReference type="NCBI Taxonomy" id="450367"/>
    <lineage>
        <taxon>Bacteria</taxon>
        <taxon>Bacillati</taxon>
        <taxon>Bacillota</taxon>
        <taxon>Bacilli</taxon>
        <taxon>Bacillales</taxon>
        <taxon>Bacillaceae</taxon>
        <taxon>Peribacillus</taxon>
    </lineage>
</organism>
<feature type="transmembrane region" description="Helical" evidence="1">
    <location>
        <begin position="12"/>
        <end position="32"/>
    </location>
</feature>
<reference evidence="2" key="1">
    <citation type="submission" date="2021-04" db="EMBL/GenBank/DDBJ databases">
        <title>Whole genome sequencing of Enterococci isolates from hospitalized patients.</title>
        <authorList>
            <person name="Ogoti B.M."/>
            <person name="Onyambu F.G."/>
        </authorList>
    </citation>
    <scope>NUCLEOTIDE SEQUENCE</scope>
    <source>
        <strain evidence="2">242</strain>
    </source>
</reference>
<protein>
    <submittedName>
        <fullName evidence="2">Uncharacterized protein</fullName>
    </submittedName>
</protein>
<evidence type="ECO:0000313" key="3">
    <source>
        <dbReference type="Proteomes" id="UP000680045"/>
    </source>
</evidence>
<gene>
    <name evidence="2" type="ORF">KEH51_25945</name>
</gene>
<dbReference type="Proteomes" id="UP000680045">
    <property type="component" value="Unassembled WGS sequence"/>
</dbReference>
<keyword evidence="1" id="KW-0472">Membrane</keyword>
<proteinExistence type="predicted"/>
<sequence length="66" mass="7596">MTDAMGQCCRKLWATILLLVSFVLIVLTVLLVEFFENFQIENIENDLTKTAEQIIKVTNEHQGIQQ</sequence>
<dbReference type="AlphaFoldDB" id="A0A941FM92"/>
<keyword evidence="1" id="KW-0812">Transmembrane</keyword>
<keyword evidence="1" id="KW-1133">Transmembrane helix</keyword>
<comment type="caution">
    <text evidence="2">The sequence shown here is derived from an EMBL/GenBank/DDBJ whole genome shotgun (WGS) entry which is preliminary data.</text>
</comment>